<proteinExistence type="predicted"/>
<dbReference type="RefSeq" id="WP_281395882.1">
    <property type="nucleotide sequence ID" value="NZ_JACHIN010000026.1"/>
</dbReference>
<keyword evidence="2" id="KW-1185">Reference proteome</keyword>
<dbReference type="AlphaFoldDB" id="A0A7W8AEK8"/>
<dbReference type="EMBL" id="JACHIN010000026">
    <property type="protein sequence ID" value="MBB5084749.1"/>
    <property type="molecule type" value="Genomic_DNA"/>
</dbReference>
<comment type="caution">
    <text evidence="1">The sequence shown here is derived from an EMBL/GenBank/DDBJ whole genome shotgun (WGS) entry which is preliminary data.</text>
</comment>
<organism evidence="1 2">
    <name type="scientific">Nonomuraea endophytica</name>
    <dbReference type="NCBI Taxonomy" id="714136"/>
    <lineage>
        <taxon>Bacteria</taxon>
        <taxon>Bacillati</taxon>
        <taxon>Actinomycetota</taxon>
        <taxon>Actinomycetes</taxon>
        <taxon>Streptosporangiales</taxon>
        <taxon>Streptosporangiaceae</taxon>
        <taxon>Nonomuraea</taxon>
    </lineage>
</organism>
<protein>
    <submittedName>
        <fullName evidence="1">Uncharacterized protein</fullName>
    </submittedName>
</protein>
<name>A0A7W8AEK8_9ACTN</name>
<gene>
    <name evidence="1" type="ORF">HNR40_010260</name>
</gene>
<accession>A0A7W8AEK8</accession>
<reference evidence="1 2" key="1">
    <citation type="submission" date="2020-08" db="EMBL/GenBank/DDBJ databases">
        <title>Genomic Encyclopedia of Type Strains, Phase IV (KMG-IV): sequencing the most valuable type-strain genomes for metagenomic binning, comparative biology and taxonomic classification.</title>
        <authorList>
            <person name="Goeker M."/>
        </authorList>
    </citation>
    <scope>NUCLEOTIDE SEQUENCE [LARGE SCALE GENOMIC DNA]</scope>
    <source>
        <strain evidence="1 2">DSM 45385</strain>
    </source>
</reference>
<evidence type="ECO:0000313" key="2">
    <source>
        <dbReference type="Proteomes" id="UP000568380"/>
    </source>
</evidence>
<dbReference type="Proteomes" id="UP000568380">
    <property type="component" value="Unassembled WGS sequence"/>
</dbReference>
<evidence type="ECO:0000313" key="1">
    <source>
        <dbReference type="EMBL" id="MBB5084749.1"/>
    </source>
</evidence>
<sequence length="43" mass="4797">MGPGPGQSRPFGFDVIANYSHDFLRKFAITFDYTHMDLYVGGA</sequence>